<reference evidence="2" key="1">
    <citation type="submission" date="2015-09" db="EMBL/GenBank/DDBJ databases">
        <authorList>
            <person name="Bertelli C."/>
        </authorList>
    </citation>
    <scope>NUCLEOTIDE SEQUENCE [LARGE SCALE GENOMIC DNA]</scope>
    <source>
        <strain evidence="2">KNic</strain>
    </source>
</reference>
<evidence type="ECO:0000313" key="1">
    <source>
        <dbReference type="EMBL" id="CUI16444.1"/>
    </source>
</evidence>
<dbReference type="AlphaFoldDB" id="A0A0U5CP12"/>
<dbReference type="Proteomes" id="UP000069902">
    <property type="component" value="Chromosome cPNK"/>
</dbReference>
<dbReference type="PATRIC" id="fig|389348.3.peg.898"/>
<proteinExistence type="predicted"/>
<protein>
    <submittedName>
        <fullName evidence="1">Uncharacterized protein</fullName>
    </submittedName>
</protein>
<organism evidence="1 2">
    <name type="scientific">Candidatus Protochlamydia naegleriophila</name>
    <dbReference type="NCBI Taxonomy" id="389348"/>
    <lineage>
        <taxon>Bacteria</taxon>
        <taxon>Pseudomonadati</taxon>
        <taxon>Chlamydiota</taxon>
        <taxon>Chlamydiia</taxon>
        <taxon>Parachlamydiales</taxon>
        <taxon>Parachlamydiaceae</taxon>
        <taxon>Candidatus Protochlamydia</taxon>
    </lineage>
</organism>
<keyword evidence="2" id="KW-1185">Reference proteome</keyword>
<dbReference type="STRING" id="389348.PNK_0819"/>
<dbReference type="KEGG" id="pnl:PNK_0819"/>
<accession>A0A0U5CP12</accession>
<dbReference type="InParanoid" id="A0A0U5CP12"/>
<gene>
    <name evidence="1" type="ORF">PNK_0819</name>
</gene>
<dbReference type="EMBL" id="LN879502">
    <property type="protein sequence ID" value="CUI16444.1"/>
    <property type="molecule type" value="Genomic_DNA"/>
</dbReference>
<name>A0A0U5CP12_9BACT</name>
<evidence type="ECO:0000313" key="2">
    <source>
        <dbReference type="Proteomes" id="UP000069902"/>
    </source>
</evidence>
<dbReference type="RefSeq" id="WP_059060457.1">
    <property type="nucleotide sequence ID" value="NZ_LN879502.1"/>
</dbReference>
<sequence length="506" mass="55997">MENINFTGDRSQGVFSNKLNLSFELEGNNVQLKEVTSYKGIAALITRFFNIGIKITDAAGKCYVVNKKILRNKMIESGLSTATIHSLVQKLKQGKEAPIATVKASQFHNAEQQNPLPTSHLLGHVSHSRGSLSQTIKEHNKAIDHRTYASENGTVSSSSVNSRVVSDYKLVKKNYSQEEIESFLPMPPHEDQSVNSGGKHIITKKLMDALKAGEKGIISHFSPKKMSSQQVTQILRDCVERQDRNGLRLLAQVLFNSGNAMESESIRTLRGLFFHPAVDEMCIARMMAKAFEDRKQDYRFTPLASNRKSQNPPFDNPSELVKISHGGGLENIRSFLANEIDGYQLESGAPSGLQVSINEPTRDESYAINGAWRHFDLPAVFTAEVERAHLHHANQAFEAGLSPPHVSSLKNVHIRLVENPLTIHSSALSNLDSAFGDEIAAAVEQSIREFNRHNNFNETPKEIHGLSVHLFATDLPPAISQGLNELKKASFISNSNVTTAEESQLD</sequence>